<feature type="region of interest" description="Disordered" evidence="5">
    <location>
        <begin position="331"/>
        <end position="361"/>
    </location>
</feature>
<keyword evidence="7" id="KW-1185">Reference proteome</keyword>
<comment type="similarity">
    <text evidence="2">Belongs to the RmuC family.</text>
</comment>
<evidence type="ECO:0000313" key="6">
    <source>
        <dbReference type="EMBL" id="KXO88997.1"/>
    </source>
</evidence>
<dbReference type="Pfam" id="PF02646">
    <property type="entry name" value="RmuC"/>
    <property type="match status" value="1"/>
</dbReference>
<evidence type="ECO:0000256" key="4">
    <source>
        <dbReference type="ARBA" id="ARBA00023172"/>
    </source>
</evidence>
<feature type="compositionally biased region" description="Polar residues" evidence="5">
    <location>
        <begin position="346"/>
        <end position="361"/>
    </location>
</feature>
<dbReference type="PANTHER" id="PTHR30563:SF0">
    <property type="entry name" value="DNA RECOMBINATION PROTEIN RMUC"/>
    <property type="match status" value="1"/>
</dbReference>
<sequence length="361" mass="38439">MDLSHLIVALLALVVGVAGGVILARVVPARPASPDGAAPGPDAVAGPVNALLAPLRQTLDALGHEFAVAERSRVAAFAGLREQIGTVARTSEALRAETATLRSAMKSSTVRGRWGELQLERVVELAGLSRHCDFSTQYGAAVGEARVRPDLVVHLAGSRNLAVDAKVPLDAYLQLLESPPSEHAALLSDHARRFRSHVVQLAGKRYWEAVGSPELVVMFVPAEAFLDAALQADPDLLEFALDRNVVLATPTTLVAMLRAVALAWRQHALGEDAGRIQALGRELNERFDVLNSHFATLGSALGRTVEAFNTTVGSYNARVGVTARRLSDLASMPDGAREEPLELTLTPRTVPTGSDSRFSQP</sequence>
<dbReference type="PANTHER" id="PTHR30563">
    <property type="entry name" value="DNA RECOMBINATION PROTEIN RMUC"/>
    <property type="match status" value="1"/>
</dbReference>
<gene>
    <name evidence="6" type="ORF">AXK61_10175</name>
</gene>
<accession>A0A137YSY6</accession>
<organism evidence="6 7">
    <name type="scientific">Tsukamurella pseudospumae</name>
    <dbReference type="NCBI Taxonomy" id="239498"/>
    <lineage>
        <taxon>Bacteria</taxon>
        <taxon>Bacillati</taxon>
        <taxon>Actinomycetota</taxon>
        <taxon>Actinomycetes</taxon>
        <taxon>Mycobacteriales</taxon>
        <taxon>Tsukamurellaceae</taxon>
        <taxon>Tsukamurella</taxon>
    </lineage>
</organism>
<keyword evidence="4" id="KW-0233">DNA recombination</keyword>
<reference evidence="6 7" key="1">
    <citation type="submission" date="2016-02" db="EMBL/GenBank/DDBJ databases">
        <authorList>
            <person name="Teng J.L."/>
            <person name="Tang Y."/>
            <person name="Huang Y."/>
            <person name="Guo F."/>
            <person name="Wei W."/>
            <person name="Chen J.H."/>
            <person name="Wong S.Y."/>
            <person name="Lau S.K."/>
            <person name="Woo P.C."/>
        </authorList>
    </citation>
    <scope>NUCLEOTIDE SEQUENCE [LARGE SCALE GENOMIC DNA]</scope>
    <source>
        <strain evidence="6 7">JCM 13375</strain>
    </source>
</reference>
<dbReference type="EMBL" id="LSRE01000050">
    <property type="protein sequence ID" value="KXO88997.1"/>
    <property type="molecule type" value="Genomic_DNA"/>
</dbReference>
<evidence type="ECO:0000256" key="1">
    <source>
        <dbReference type="ARBA" id="ARBA00003416"/>
    </source>
</evidence>
<dbReference type="RefSeq" id="WP_068747014.1">
    <property type="nucleotide sequence ID" value="NZ_LSRE01000050.1"/>
</dbReference>
<proteinExistence type="inferred from homology"/>
<name>A0A137YSY6_9ACTN</name>
<evidence type="ECO:0000256" key="5">
    <source>
        <dbReference type="SAM" id="MobiDB-lite"/>
    </source>
</evidence>
<dbReference type="Proteomes" id="UP000070409">
    <property type="component" value="Unassembled WGS sequence"/>
</dbReference>
<evidence type="ECO:0000313" key="7">
    <source>
        <dbReference type="Proteomes" id="UP000070409"/>
    </source>
</evidence>
<dbReference type="InterPro" id="IPR003798">
    <property type="entry name" value="DNA_recombination_RmuC"/>
</dbReference>
<evidence type="ECO:0000256" key="2">
    <source>
        <dbReference type="ARBA" id="ARBA00009840"/>
    </source>
</evidence>
<comment type="function">
    <text evidence="1">Involved in DNA recombination.</text>
</comment>
<protein>
    <submittedName>
        <fullName evidence="6">Recombinase RmuC</fullName>
    </submittedName>
</protein>
<keyword evidence="3" id="KW-0175">Coiled coil</keyword>
<evidence type="ECO:0000256" key="3">
    <source>
        <dbReference type="ARBA" id="ARBA00023054"/>
    </source>
</evidence>
<comment type="caution">
    <text evidence="6">The sequence shown here is derived from an EMBL/GenBank/DDBJ whole genome shotgun (WGS) entry which is preliminary data.</text>
</comment>